<organism evidence="1 2">
    <name type="scientific">Microlunatus sagamiharensis</name>
    <dbReference type="NCBI Taxonomy" id="546874"/>
    <lineage>
        <taxon>Bacteria</taxon>
        <taxon>Bacillati</taxon>
        <taxon>Actinomycetota</taxon>
        <taxon>Actinomycetes</taxon>
        <taxon>Propionibacteriales</taxon>
        <taxon>Propionibacteriaceae</taxon>
        <taxon>Microlunatus</taxon>
    </lineage>
</organism>
<keyword evidence="1" id="KW-0647">Proteasome</keyword>
<dbReference type="PIRSF" id="PIRSF028754">
    <property type="entry name" value="UCP028754"/>
    <property type="match status" value="1"/>
</dbReference>
<reference evidence="2" key="1">
    <citation type="submission" date="2016-10" db="EMBL/GenBank/DDBJ databases">
        <authorList>
            <person name="Varghese N."/>
            <person name="Submissions S."/>
        </authorList>
    </citation>
    <scope>NUCLEOTIDE SEQUENCE [LARGE SCALE GENOMIC DNA]</scope>
    <source>
        <strain evidence="2">DSM 21743</strain>
    </source>
</reference>
<dbReference type="GO" id="GO:0000502">
    <property type="term" value="C:proteasome complex"/>
    <property type="evidence" value="ECO:0007669"/>
    <property type="project" value="UniProtKB-KW"/>
</dbReference>
<name>A0A1H2M5X1_9ACTN</name>
<dbReference type="Proteomes" id="UP000198825">
    <property type="component" value="Chromosome I"/>
</dbReference>
<accession>A0A1H2M5X1</accession>
<dbReference type="EMBL" id="LT629799">
    <property type="protein sequence ID" value="SDU88667.1"/>
    <property type="molecule type" value="Genomic_DNA"/>
</dbReference>
<dbReference type="InterPro" id="IPR008492">
    <property type="entry name" value="Rv2714-like"/>
</dbReference>
<dbReference type="AlphaFoldDB" id="A0A1H2M5X1"/>
<dbReference type="SUPFAM" id="SSF159659">
    <property type="entry name" value="Cgl1923-like"/>
    <property type="match status" value="1"/>
</dbReference>
<gene>
    <name evidence="1" type="ORF">SAMN04488544_1465</name>
</gene>
<keyword evidence="2" id="KW-1185">Reference proteome</keyword>
<dbReference type="InterPro" id="IPR038389">
    <property type="entry name" value="PSMG2_sf"/>
</dbReference>
<evidence type="ECO:0000313" key="1">
    <source>
        <dbReference type="EMBL" id="SDU88667.1"/>
    </source>
</evidence>
<dbReference type="InterPro" id="IPR019151">
    <property type="entry name" value="Proteasome_assmbl_chaperone_2"/>
</dbReference>
<protein>
    <submittedName>
        <fullName evidence="1">Proteasome assembly chaperone (PAC2) family protein</fullName>
    </submittedName>
</protein>
<sequence>MTDVAEQSGRTPGSGRDLRSLVDPVVVVAFGGWNDAGNAATGVVDHLQEAYGAELAFALDPDDFYDFQVNRPLVSLTDDDERELTWPTTEVRVGRLADGRDLVLVQGLEPNLRWRQFSTTIASALQSANARRVHVLGALLADTPHTRPIPVSTSTYDRELMTSLGLVPSTYEGPTGIVGVIGDTLARAGLEVLSLWAAVPHYVSHPPCPKATLALLSSLEQLLDTSLDQGELPELARAWERGVDELAADDTEVAEYVSTLEEQQDATELPEASGEAIAAEFERYLRRRRGN</sequence>
<proteinExistence type="predicted"/>
<evidence type="ECO:0000313" key="2">
    <source>
        <dbReference type="Proteomes" id="UP000198825"/>
    </source>
</evidence>
<dbReference type="Pfam" id="PF09754">
    <property type="entry name" value="PAC2"/>
    <property type="match status" value="1"/>
</dbReference>
<dbReference type="STRING" id="546874.SAMN04488544_1465"/>
<dbReference type="Gene3D" id="3.40.50.10900">
    <property type="entry name" value="PAC-like subunit"/>
    <property type="match status" value="1"/>
</dbReference>